<evidence type="ECO:0000313" key="1">
    <source>
        <dbReference type="EMBL" id="KAK4344933.1"/>
    </source>
</evidence>
<comment type="caution">
    <text evidence="1">The sequence shown here is derived from an EMBL/GenBank/DDBJ whole genome shotgun (WGS) entry which is preliminary data.</text>
</comment>
<gene>
    <name evidence="1" type="ORF">RND71_035109</name>
</gene>
<protein>
    <submittedName>
        <fullName evidence="1">Uncharacterized protein</fullName>
    </submittedName>
</protein>
<name>A0AAE1UU69_9SOLA</name>
<accession>A0AAE1UU69</accession>
<evidence type="ECO:0000313" key="2">
    <source>
        <dbReference type="Proteomes" id="UP001291623"/>
    </source>
</evidence>
<organism evidence="1 2">
    <name type="scientific">Anisodus tanguticus</name>
    <dbReference type="NCBI Taxonomy" id="243964"/>
    <lineage>
        <taxon>Eukaryota</taxon>
        <taxon>Viridiplantae</taxon>
        <taxon>Streptophyta</taxon>
        <taxon>Embryophyta</taxon>
        <taxon>Tracheophyta</taxon>
        <taxon>Spermatophyta</taxon>
        <taxon>Magnoliopsida</taxon>
        <taxon>eudicotyledons</taxon>
        <taxon>Gunneridae</taxon>
        <taxon>Pentapetalae</taxon>
        <taxon>asterids</taxon>
        <taxon>lamiids</taxon>
        <taxon>Solanales</taxon>
        <taxon>Solanaceae</taxon>
        <taxon>Solanoideae</taxon>
        <taxon>Hyoscyameae</taxon>
        <taxon>Anisodus</taxon>
    </lineage>
</organism>
<dbReference type="EMBL" id="JAVYJV010000019">
    <property type="protein sequence ID" value="KAK4344933.1"/>
    <property type="molecule type" value="Genomic_DNA"/>
</dbReference>
<keyword evidence="2" id="KW-1185">Reference proteome</keyword>
<dbReference type="Proteomes" id="UP001291623">
    <property type="component" value="Unassembled WGS sequence"/>
</dbReference>
<sequence length="92" mass="10694">MWLGQMELELDSRKILMKEKNKDEEYANVDSKNSEVADDFVFNNRNPKKFDGKISLNLNECVITDVDEKSSVGHDDKRLEFEVITMAHMRLG</sequence>
<reference evidence="1" key="1">
    <citation type="submission" date="2023-12" db="EMBL/GenBank/DDBJ databases">
        <title>Genome assembly of Anisodus tanguticus.</title>
        <authorList>
            <person name="Wang Y.-J."/>
        </authorList>
    </citation>
    <scope>NUCLEOTIDE SEQUENCE</scope>
    <source>
        <strain evidence="1">KB-2021</strain>
        <tissue evidence="1">Leaf</tissue>
    </source>
</reference>
<dbReference type="AlphaFoldDB" id="A0AAE1UU69"/>
<proteinExistence type="predicted"/>